<name>A0A7K4NLZ2_9ARCH</name>
<proteinExistence type="predicted"/>
<reference evidence="1 2" key="1">
    <citation type="journal article" date="2019" name="Environ. Microbiol.">
        <title>Genomics insights into ecotype formation of ammonia-oxidizing archaea in the deep ocean.</title>
        <authorList>
            <person name="Wang Y."/>
            <person name="Huang J.M."/>
            <person name="Cui G.J."/>
            <person name="Nunoura T."/>
            <person name="Takaki Y."/>
            <person name="Li W.L."/>
            <person name="Li J."/>
            <person name="Gao Z.M."/>
            <person name="Takai K."/>
            <person name="Zhang A.Q."/>
            <person name="Stepanauskas R."/>
        </authorList>
    </citation>
    <scope>NUCLEOTIDE SEQUENCE [LARGE SCALE GENOMIC DNA]</scope>
    <source>
        <strain evidence="1 2">N8</strain>
    </source>
</reference>
<dbReference type="Gene3D" id="3.40.50.620">
    <property type="entry name" value="HUPs"/>
    <property type="match status" value="1"/>
</dbReference>
<sequence length="200" mass="22982">MTTAIYLAHLNPMTNAHVEIIEEQKKENKVVVMPVRFLNEKKEINSKSFPFNFETRKKMIESVFGDSVTVSSNYTFFVPFKKYFPPLISLKSWSLRKKILQGIDGDYFTYTGDKAEGFMLKLYRLKPKVGNRKLVSATSVKNEMYAATQGAKSSWEKYVPSSVAKIINENWETVKKFAAVEDMTLRIAGMKFPKEGYNSK</sequence>
<evidence type="ECO:0008006" key="3">
    <source>
        <dbReference type="Google" id="ProtNLM"/>
    </source>
</evidence>
<evidence type="ECO:0000313" key="2">
    <source>
        <dbReference type="Proteomes" id="UP000529843"/>
    </source>
</evidence>
<evidence type="ECO:0000313" key="1">
    <source>
        <dbReference type="EMBL" id="NWK02239.1"/>
    </source>
</evidence>
<dbReference type="InterPro" id="IPR014729">
    <property type="entry name" value="Rossmann-like_a/b/a_fold"/>
</dbReference>
<organism evidence="1 2">
    <name type="scientific">Marine Group I thaumarchaeote</name>
    <dbReference type="NCBI Taxonomy" id="2511932"/>
    <lineage>
        <taxon>Archaea</taxon>
        <taxon>Nitrososphaerota</taxon>
        <taxon>Marine Group I</taxon>
    </lineage>
</organism>
<protein>
    <recommendedName>
        <fullName evidence="3">Cytidyltransferase-like domain-containing protein</fullName>
    </recommendedName>
</protein>
<dbReference type="SUPFAM" id="SSF52374">
    <property type="entry name" value="Nucleotidylyl transferase"/>
    <property type="match status" value="1"/>
</dbReference>
<dbReference type="AlphaFoldDB" id="A0A7K4NLZ2"/>
<dbReference type="Proteomes" id="UP000529843">
    <property type="component" value="Unassembled WGS sequence"/>
</dbReference>
<accession>A0A7K4NLZ2</accession>
<gene>
    <name evidence="1" type="ORF">HX804_02915</name>
</gene>
<comment type="caution">
    <text evidence="1">The sequence shown here is derived from an EMBL/GenBank/DDBJ whole genome shotgun (WGS) entry which is preliminary data.</text>
</comment>
<dbReference type="EMBL" id="JACAST010000019">
    <property type="protein sequence ID" value="NWK02239.1"/>
    <property type="molecule type" value="Genomic_DNA"/>
</dbReference>